<dbReference type="KEGG" id="eus:EUTSA_v10011612mg"/>
<dbReference type="InterPro" id="IPR049914">
    <property type="entry name" value="PHD1-3/5-6"/>
</dbReference>
<keyword evidence="4" id="KW-0805">Transcription regulation</keyword>
<keyword evidence="5" id="KW-0804">Transcription</keyword>
<evidence type="ECO:0000256" key="6">
    <source>
        <dbReference type="SAM" id="MobiDB-lite"/>
    </source>
</evidence>
<gene>
    <name evidence="8" type="ORF">EUTSA_v10011612mg</name>
</gene>
<evidence type="ECO:0000256" key="3">
    <source>
        <dbReference type="ARBA" id="ARBA00022833"/>
    </source>
</evidence>
<dbReference type="Proteomes" id="UP000030689">
    <property type="component" value="Unassembled WGS sequence"/>
</dbReference>
<dbReference type="AlphaFoldDB" id="V4MI98"/>
<feature type="region of interest" description="Disordered" evidence="6">
    <location>
        <begin position="1"/>
        <end position="172"/>
    </location>
</feature>
<accession>V4MI98</accession>
<reference evidence="8 9" key="1">
    <citation type="journal article" date="2013" name="Front. Plant Sci.">
        <title>The Reference Genome of the Halophytic Plant Eutrema salsugineum.</title>
        <authorList>
            <person name="Yang R."/>
            <person name="Jarvis D.E."/>
            <person name="Chen H."/>
            <person name="Beilstein M.A."/>
            <person name="Grimwood J."/>
            <person name="Jenkins J."/>
            <person name="Shu S."/>
            <person name="Prochnik S."/>
            <person name="Xin M."/>
            <person name="Ma C."/>
            <person name="Schmutz J."/>
            <person name="Wing R.A."/>
            <person name="Mitchell-Olds T."/>
            <person name="Schumaker K.S."/>
            <person name="Wang X."/>
        </authorList>
    </citation>
    <scope>NUCLEOTIDE SEQUENCE [LARGE SCALE GENOMIC DNA]</scope>
</reference>
<feature type="domain" description="AIPP2-like SPOC-like" evidence="7">
    <location>
        <begin position="216"/>
        <end position="346"/>
    </location>
</feature>
<dbReference type="GO" id="GO:0140566">
    <property type="term" value="F:histone reader activity"/>
    <property type="evidence" value="ECO:0007669"/>
    <property type="project" value="InterPro"/>
</dbReference>
<protein>
    <recommendedName>
        <fullName evidence="7">AIPP2-like SPOC-like domain-containing protein</fullName>
    </recommendedName>
</protein>
<evidence type="ECO:0000256" key="4">
    <source>
        <dbReference type="ARBA" id="ARBA00023015"/>
    </source>
</evidence>
<dbReference type="OMA" id="IMIVEDR"/>
<evidence type="ECO:0000256" key="1">
    <source>
        <dbReference type="ARBA" id="ARBA00022723"/>
    </source>
</evidence>
<keyword evidence="1" id="KW-0479">Metal-binding</keyword>
<organism evidence="8 9">
    <name type="scientific">Eutrema salsugineum</name>
    <name type="common">Saltwater cress</name>
    <name type="synonym">Sisymbrium salsugineum</name>
    <dbReference type="NCBI Taxonomy" id="72664"/>
    <lineage>
        <taxon>Eukaryota</taxon>
        <taxon>Viridiplantae</taxon>
        <taxon>Streptophyta</taxon>
        <taxon>Embryophyta</taxon>
        <taxon>Tracheophyta</taxon>
        <taxon>Spermatophyta</taxon>
        <taxon>Magnoliopsida</taxon>
        <taxon>eudicotyledons</taxon>
        <taxon>Gunneridae</taxon>
        <taxon>Pentapetalae</taxon>
        <taxon>rosids</taxon>
        <taxon>malvids</taxon>
        <taxon>Brassicales</taxon>
        <taxon>Brassicaceae</taxon>
        <taxon>Eutremeae</taxon>
        <taxon>Eutrema</taxon>
    </lineage>
</organism>
<evidence type="ECO:0000259" key="7">
    <source>
        <dbReference type="Pfam" id="PF23121"/>
    </source>
</evidence>
<feature type="compositionally biased region" description="Basic and acidic residues" evidence="6">
    <location>
        <begin position="1"/>
        <end position="17"/>
    </location>
</feature>
<dbReference type="GO" id="GO:0034244">
    <property type="term" value="P:negative regulation of transcription elongation by RNA polymerase II"/>
    <property type="evidence" value="ECO:0007669"/>
    <property type="project" value="InterPro"/>
</dbReference>
<keyword evidence="9" id="KW-1185">Reference proteome</keyword>
<dbReference type="PANTHER" id="PTHR33304:SF18">
    <property type="entry name" value="CHROMATIN REGULATOR PHD FAMILY-RELATED"/>
    <property type="match status" value="1"/>
</dbReference>
<keyword evidence="3" id="KW-0862">Zinc</keyword>
<feature type="compositionally biased region" description="Polar residues" evidence="6">
    <location>
        <begin position="134"/>
        <end position="144"/>
    </location>
</feature>
<evidence type="ECO:0000256" key="5">
    <source>
        <dbReference type="ARBA" id="ARBA00023163"/>
    </source>
</evidence>
<name>V4MI98_EUTSA</name>
<dbReference type="STRING" id="72664.V4MI98"/>
<dbReference type="PANTHER" id="PTHR33304">
    <property type="match status" value="1"/>
</dbReference>
<keyword evidence="2" id="KW-0863">Zinc-finger</keyword>
<evidence type="ECO:0000256" key="2">
    <source>
        <dbReference type="ARBA" id="ARBA00022771"/>
    </source>
</evidence>
<dbReference type="eggNOG" id="ENOG502RXM7">
    <property type="taxonomic scope" value="Eukaryota"/>
</dbReference>
<feature type="compositionally biased region" description="Basic residues" evidence="6">
    <location>
        <begin position="74"/>
        <end position="86"/>
    </location>
</feature>
<feature type="compositionally biased region" description="Basic and acidic residues" evidence="6">
    <location>
        <begin position="110"/>
        <end position="125"/>
    </location>
</feature>
<evidence type="ECO:0000313" key="8">
    <source>
        <dbReference type="EMBL" id="ESQ31056.1"/>
    </source>
</evidence>
<sequence>MEESERRERSDSVKSDELTGLVRNEASVSEAGNGASVSEQGEKEKKKKKKKKTTKKKKGKKAGNGASVSEQGEKKKKKKKKKRKSITHSLPSLPVEDHKLPDDTNVEPVEVSKKRQRLDSGKPHELTGLAKSGASVSEAGNSSTEPDHSSCTSKKKKLSSGNIRVTSKETQLDAENNSCKLAESIMPQTSEKLTAMDINSPALNNDRAQPICKPIWRGSMFLKNGNSCSIDGLVAHLSTLACGKVHEKASSLHALLSAEMFPRLEIWPDSFLKDGPPTDESIALYFFPSSESKDEKVYYSLVGEMKKNDLAMRCVLDNVDLLLFTSYQLPMHCWTFYSKEYLWGIFRRRKISRR</sequence>
<proteinExistence type="predicted"/>
<feature type="compositionally biased region" description="Basic residues" evidence="6">
    <location>
        <begin position="45"/>
        <end position="61"/>
    </location>
</feature>
<evidence type="ECO:0000313" key="9">
    <source>
        <dbReference type="Proteomes" id="UP000030689"/>
    </source>
</evidence>
<dbReference type="GO" id="GO:0008270">
    <property type="term" value="F:zinc ion binding"/>
    <property type="evidence" value="ECO:0007669"/>
    <property type="project" value="UniProtKB-KW"/>
</dbReference>
<dbReference type="Pfam" id="PF23121">
    <property type="entry name" value="SPOC_AIPP2"/>
    <property type="match status" value="1"/>
</dbReference>
<dbReference type="Gramene" id="ESQ31056">
    <property type="protein sequence ID" value="ESQ31056"/>
    <property type="gene ID" value="EUTSA_v10011612mg"/>
</dbReference>
<dbReference type="EMBL" id="KI517809">
    <property type="protein sequence ID" value="ESQ31056.1"/>
    <property type="molecule type" value="Genomic_DNA"/>
</dbReference>
<dbReference type="InterPro" id="IPR056280">
    <property type="entry name" value="AIPP2-like_SPOC"/>
</dbReference>